<sequence length="230" mass="25394">MFDDESLGVAALEIGLQQVTVAAVAKHIGVRSSALYRLVSSKDDLVLLAIEQIARTIVPVPDEGTWQDVLRRFAAQTWRLCETYPGFNEALVNIPGAFAAFDTNAAYLANLLTKRGISAAQAGFATDLVGDMVLGTHRWKQGLERSWAAAETGRARTRLVAQGHQPARQLPPEVVDGTFLQRKVDFLITSLEHHWPELPSLAAFCADRLPPELRQDPLRFRKPSQPSDEQ</sequence>
<evidence type="ECO:0000313" key="1">
    <source>
        <dbReference type="EMBL" id="AZA12874.1"/>
    </source>
</evidence>
<organism evidence="1 2">
    <name type="scientific">Corynebacterium choanae</name>
    <dbReference type="NCBI Taxonomy" id="1862358"/>
    <lineage>
        <taxon>Bacteria</taxon>
        <taxon>Bacillati</taxon>
        <taxon>Actinomycetota</taxon>
        <taxon>Actinomycetes</taxon>
        <taxon>Mycobacteriales</taxon>
        <taxon>Corynebacteriaceae</taxon>
        <taxon>Corynebacterium</taxon>
    </lineage>
</organism>
<dbReference type="InterPro" id="IPR036271">
    <property type="entry name" value="Tet_transcr_reg_TetR-rel_C_sf"/>
</dbReference>
<dbReference type="Proteomes" id="UP000269019">
    <property type="component" value="Chromosome"/>
</dbReference>
<dbReference type="InterPro" id="IPR009057">
    <property type="entry name" value="Homeodomain-like_sf"/>
</dbReference>
<dbReference type="Gene3D" id="1.10.357.10">
    <property type="entry name" value="Tetracycline Repressor, domain 2"/>
    <property type="match status" value="1"/>
</dbReference>
<keyword evidence="2" id="KW-1185">Reference proteome</keyword>
<accession>A0A3G6JA92</accession>
<name>A0A3G6JA92_9CORY</name>
<dbReference type="AlphaFoldDB" id="A0A3G6JA92"/>
<evidence type="ECO:0000313" key="2">
    <source>
        <dbReference type="Proteomes" id="UP000269019"/>
    </source>
</evidence>
<protein>
    <submittedName>
        <fullName evidence="1">Uncharacterized protein</fullName>
    </submittedName>
</protein>
<dbReference type="KEGG" id="ccho:CCHOA_02285"/>
<dbReference type="EMBL" id="CP033896">
    <property type="protein sequence ID" value="AZA12874.1"/>
    <property type="molecule type" value="Genomic_DNA"/>
</dbReference>
<dbReference type="SUPFAM" id="SSF46689">
    <property type="entry name" value="Homeodomain-like"/>
    <property type="match status" value="1"/>
</dbReference>
<reference evidence="1 2" key="1">
    <citation type="submission" date="2018-11" db="EMBL/GenBank/DDBJ databases">
        <authorList>
            <person name="Kleinhagauer T."/>
            <person name="Glaeser S.P."/>
            <person name="Spergser J."/>
            <person name="Ruckert C."/>
            <person name="Kaempfer P."/>
            <person name="Busse H.-J."/>
        </authorList>
    </citation>
    <scope>NUCLEOTIDE SEQUENCE [LARGE SCALE GENOMIC DNA]</scope>
    <source>
        <strain evidence="1 2">200CH</strain>
    </source>
</reference>
<dbReference type="SUPFAM" id="SSF48498">
    <property type="entry name" value="Tetracyclin repressor-like, C-terminal domain"/>
    <property type="match status" value="1"/>
</dbReference>
<proteinExistence type="predicted"/>
<gene>
    <name evidence="1" type="ORF">CCHOA_02285</name>
</gene>